<proteinExistence type="predicted"/>
<keyword evidence="1" id="KW-0472">Membrane</keyword>
<dbReference type="OrthoDB" id="6549049at2"/>
<feature type="transmembrane region" description="Helical" evidence="1">
    <location>
        <begin position="49"/>
        <end position="79"/>
    </location>
</feature>
<sequence>MRELSVYEIQNVSGSGFFDSIGAMVLGASAGIIAGVAKFATIGGEAGGGLIGVGIIGSGVGAILGLIGGTVFGGLYGLVNGYDVALENFNNVANEIFDFAAPLPA</sequence>
<evidence type="ECO:0008006" key="4">
    <source>
        <dbReference type="Google" id="ProtNLM"/>
    </source>
</evidence>
<dbReference type="AlphaFoldDB" id="A0A6P1Q465"/>
<gene>
    <name evidence="2" type="ORF">C7M51_03497</name>
</gene>
<accession>A0A6P1Q465</accession>
<keyword evidence="1" id="KW-0812">Transmembrane</keyword>
<evidence type="ECO:0000256" key="1">
    <source>
        <dbReference type="SAM" id="Phobius"/>
    </source>
</evidence>
<reference evidence="2 3" key="1">
    <citation type="submission" date="2018-03" db="EMBL/GenBank/DDBJ databases">
        <title>Pantoea intestinalis SRCM103226 isolated form the mealworm.</title>
        <authorList>
            <person name="Jeong D.-Y."/>
            <person name="Kim J.W."/>
        </authorList>
    </citation>
    <scope>NUCLEOTIDE SEQUENCE [LARGE SCALE GENOMIC DNA]</scope>
    <source>
        <strain evidence="2 3">SRCM103226</strain>
    </source>
</reference>
<feature type="transmembrane region" description="Helical" evidence="1">
    <location>
        <begin position="20"/>
        <end position="37"/>
    </location>
</feature>
<dbReference type="KEGG" id="mint:C7M51_03497"/>
<name>A0A6P1Q465_9GAMM</name>
<dbReference type="RefSeq" id="WP_160622831.1">
    <property type="nucleotide sequence ID" value="NZ_CP028271.1"/>
</dbReference>
<dbReference type="Proteomes" id="UP000464053">
    <property type="component" value="Chromosome"/>
</dbReference>
<evidence type="ECO:0000313" key="2">
    <source>
        <dbReference type="EMBL" id="QHM73152.1"/>
    </source>
</evidence>
<dbReference type="EMBL" id="CP028271">
    <property type="protein sequence ID" value="QHM73152.1"/>
    <property type="molecule type" value="Genomic_DNA"/>
</dbReference>
<protein>
    <recommendedName>
        <fullName evidence="4">DUF5862 domain-containing protein</fullName>
    </recommendedName>
</protein>
<organism evidence="2 3">
    <name type="scientific">Mixta intestinalis</name>
    <dbReference type="NCBI Taxonomy" id="1615494"/>
    <lineage>
        <taxon>Bacteria</taxon>
        <taxon>Pseudomonadati</taxon>
        <taxon>Pseudomonadota</taxon>
        <taxon>Gammaproteobacteria</taxon>
        <taxon>Enterobacterales</taxon>
        <taxon>Erwiniaceae</taxon>
        <taxon>Mixta</taxon>
    </lineage>
</organism>
<keyword evidence="3" id="KW-1185">Reference proteome</keyword>
<evidence type="ECO:0000313" key="3">
    <source>
        <dbReference type="Proteomes" id="UP000464053"/>
    </source>
</evidence>
<keyword evidence="1" id="KW-1133">Transmembrane helix</keyword>